<evidence type="ECO:0000313" key="1">
    <source>
        <dbReference type="EMBL" id="KAA8563252.1"/>
    </source>
</evidence>
<dbReference type="EMBL" id="VTFH01000001">
    <property type="protein sequence ID" value="KAA8563252.1"/>
    <property type="molecule type" value="Genomic_DNA"/>
</dbReference>
<name>A0A5M9J5K6_9PSED</name>
<dbReference type="AlphaFoldDB" id="A0A5M9J5K6"/>
<comment type="caution">
    <text evidence="1">The sequence shown here is derived from an EMBL/GenBank/DDBJ whole genome shotgun (WGS) entry which is preliminary data.</text>
</comment>
<accession>A0A5M9J5K6</accession>
<organism evidence="1 2">
    <name type="scientific">Pseudomonas extremaustralis</name>
    <dbReference type="NCBI Taxonomy" id="359110"/>
    <lineage>
        <taxon>Bacteria</taxon>
        <taxon>Pseudomonadati</taxon>
        <taxon>Pseudomonadota</taxon>
        <taxon>Gammaproteobacteria</taxon>
        <taxon>Pseudomonadales</taxon>
        <taxon>Pseudomonadaceae</taxon>
        <taxon>Pseudomonas</taxon>
    </lineage>
</organism>
<sequence>MWIEIRCDNRTSSSAEFDGKARCYSHDNDGPMAESSDNQRSIIQVVRGLEQEAKETGWTKVRGDWVCPHCSELTKATS</sequence>
<evidence type="ECO:0000313" key="2">
    <source>
        <dbReference type="Proteomes" id="UP000323425"/>
    </source>
</evidence>
<dbReference type="Proteomes" id="UP000323425">
    <property type="component" value="Unassembled WGS sequence"/>
</dbReference>
<protein>
    <submittedName>
        <fullName evidence="1">Uncharacterized protein</fullName>
    </submittedName>
</protein>
<gene>
    <name evidence="1" type="ORF">FX985_03320</name>
</gene>
<proteinExistence type="predicted"/>
<reference evidence="1 2" key="1">
    <citation type="journal article" date="2018" name="Plant Biotechnol. Rep.">
        <title>Diversity and antifungal activity of endophytic bacteria associated with Panax ginseng seedlings.</title>
        <authorList>
            <person name="Park J.M."/>
            <person name="Hong C.E."/>
            <person name="Jo S.H."/>
        </authorList>
    </citation>
    <scope>NUCLEOTIDE SEQUENCE [LARGE SCALE GENOMIC DNA]</scope>
    <source>
        <strain evidence="1 2">PgKB38</strain>
    </source>
</reference>